<dbReference type="PIRSF" id="PIRSF005962">
    <property type="entry name" value="Pept_M20D_amidohydro"/>
    <property type="match status" value="1"/>
</dbReference>
<dbReference type="NCBIfam" id="TIGR01891">
    <property type="entry name" value="amidohydrolases"/>
    <property type="match status" value="1"/>
</dbReference>
<dbReference type="CDD" id="cd03886">
    <property type="entry name" value="M20_Acy1"/>
    <property type="match status" value="1"/>
</dbReference>
<keyword evidence="3" id="KW-1185">Reference proteome</keyword>
<comment type="caution">
    <text evidence="2">The sequence shown here is derived from an EMBL/GenBank/DDBJ whole genome shotgun (WGS) entry which is preliminary data.</text>
</comment>
<sequence length="399" mass="44215">MEKGQIDDLFLLEREIICHRRELHQIPEIGLELPKTIAYVKNHLRTLGLSVEEYINGNGLSVVIEGEKGGKENDKVIGLRADMDGLPIVEKTGLAFASHNDNMHACGHDGHTAVLLGVASFLNQHRELFKGKIKLIFQPGEEYPGGALPMIQEGVLEQPKVTRMLGFHIGHLDTSIPPGKISYKEGPMMASMDRFAIKVCGKGYHGAYPENADDPIIVANQIVGAIQTIKSRNIKASEPVVISVTHVSGGFNQNVIPDDVFIEGTVRAISETTRQFIEKRLQEICRGMSIAFGVECCLTYDYKYPALVNDSSVTFETVQSLTQFWGESKIEQTKECMMGGEDFAFFSQNIPSCFLFMANPRSIKGQFNGHHHAMFDFDEDELINVAASFVVAAFDYLNA</sequence>
<feature type="domain" description="Peptidase M20 dimerisation" evidence="1">
    <location>
        <begin position="195"/>
        <end position="286"/>
    </location>
</feature>
<dbReference type="RefSeq" id="WP_197114313.1">
    <property type="nucleotide sequence ID" value="NZ_JACBXQ010000001.1"/>
</dbReference>
<proteinExistence type="predicted"/>
<accession>A0ABS0LQU8</accession>
<evidence type="ECO:0000313" key="2">
    <source>
        <dbReference type="EMBL" id="MBG9985741.1"/>
    </source>
</evidence>
<dbReference type="InterPro" id="IPR011650">
    <property type="entry name" value="Peptidase_M20_dimer"/>
</dbReference>
<reference evidence="2 3" key="1">
    <citation type="submission" date="2020-07" db="EMBL/GenBank/DDBJ databases">
        <title>Facklamia lactis sp. nov., isolated from raw milk.</title>
        <authorList>
            <person name="Doll E.V."/>
            <person name="Huptas C."/>
            <person name="Staib L."/>
            <person name="Wenning M."/>
            <person name="Scherer S."/>
        </authorList>
    </citation>
    <scope>NUCLEOTIDE SEQUENCE [LARGE SCALE GENOMIC DNA]</scope>
    <source>
        <strain evidence="2 3">DSM 111018</strain>
    </source>
</reference>
<evidence type="ECO:0000313" key="3">
    <source>
        <dbReference type="Proteomes" id="UP000721415"/>
    </source>
</evidence>
<dbReference type="InterPro" id="IPR036264">
    <property type="entry name" value="Bact_exopeptidase_dim_dom"/>
</dbReference>
<dbReference type="EMBL" id="JACBXQ010000001">
    <property type="protein sequence ID" value="MBG9985741.1"/>
    <property type="molecule type" value="Genomic_DNA"/>
</dbReference>
<dbReference type="SUPFAM" id="SSF55031">
    <property type="entry name" value="Bacterial exopeptidase dimerisation domain"/>
    <property type="match status" value="1"/>
</dbReference>
<dbReference type="PANTHER" id="PTHR11014:SF63">
    <property type="entry name" value="METALLOPEPTIDASE, PUTATIVE (AFU_ORTHOLOGUE AFUA_6G09600)-RELATED"/>
    <property type="match status" value="1"/>
</dbReference>
<dbReference type="PANTHER" id="PTHR11014">
    <property type="entry name" value="PEPTIDASE M20 FAMILY MEMBER"/>
    <property type="match status" value="1"/>
</dbReference>
<name>A0ABS0LQU8_9LACT</name>
<dbReference type="Gene3D" id="3.30.70.360">
    <property type="match status" value="1"/>
</dbReference>
<gene>
    <name evidence="2" type="ORF">HZY91_02405</name>
</gene>
<dbReference type="InterPro" id="IPR017439">
    <property type="entry name" value="Amidohydrolase"/>
</dbReference>
<dbReference type="Gene3D" id="3.40.630.10">
    <property type="entry name" value="Zn peptidases"/>
    <property type="match status" value="1"/>
</dbReference>
<organism evidence="2 3">
    <name type="scientific">Facklamia lactis</name>
    <dbReference type="NCBI Taxonomy" id="2749967"/>
    <lineage>
        <taxon>Bacteria</taxon>
        <taxon>Bacillati</taxon>
        <taxon>Bacillota</taxon>
        <taxon>Bacilli</taxon>
        <taxon>Lactobacillales</taxon>
        <taxon>Aerococcaceae</taxon>
        <taxon>Facklamia</taxon>
    </lineage>
</organism>
<evidence type="ECO:0000259" key="1">
    <source>
        <dbReference type="Pfam" id="PF07687"/>
    </source>
</evidence>
<dbReference type="Pfam" id="PF07687">
    <property type="entry name" value="M20_dimer"/>
    <property type="match status" value="1"/>
</dbReference>
<dbReference type="Proteomes" id="UP000721415">
    <property type="component" value="Unassembled WGS sequence"/>
</dbReference>
<dbReference type="InterPro" id="IPR002933">
    <property type="entry name" value="Peptidase_M20"/>
</dbReference>
<dbReference type="SUPFAM" id="SSF53187">
    <property type="entry name" value="Zn-dependent exopeptidases"/>
    <property type="match status" value="1"/>
</dbReference>
<dbReference type="Pfam" id="PF01546">
    <property type="entry name" value="Peptidase_M20"/>
    <property type="match status" value="1"/>
</dbReference>
<protein>
    <submittedName>
        <fullName evidence="2">Amidohydrolase</fullName>
    </submittedName>
</protein>